<dbReference type="PANTHER" id="PTHR47197:SF3">
    <property type="entry name" value="DIHYDRO-HEME D1 DEHYDROGENASE"/>
    <property type="match status" value="1"/>
</dbReference>
<dbReference type="SUPFAM" id="SSF63825">
    <property type="entry name" value="YWTD domain"/>
    <property type="match status" value="1"/>
</dbReference>
<reference evidence="1 2" key="1">
    <citation type="submission" date="2016-10" db="EMBL/GenBank/DDBJ databases">
        <authorList>
            <person name="de Groot N.N."/>
        </authorList>
    </citation>
    <scope>NUCLEOTIDE SEQUENCE [LARGE SCALE GENOMIC DNA]</scope>
    <source>
        <strain evidence="1">MBHS1</strain>
    </source>
</reference>
<evidence type="ECO:0000313" key="2">
    <source>
        <dbReference type="Proteomes" id="UP000236724"/>
    </source>
</evidence>
<organism evidence="1 2">
    <name type="scientific">Candidatus Venteria ishoeyi</name>
    <dbReference type="NCBI Taxonomy" id="1899563"/>
    <lineage>
        <taxon>Bacteria</taxon>
        <taxon>Pseudomonadati</taxon>
        <taxon>Pseudomonadota</taxon>
        <taxon>Gammaproteobacteria</taxon>
        <taxon>Thiotrichales</taxon>
        <taxon>Thiotrichaceae</taxon>
        <taxon>Venteria</taxon>
    </lineage>
</organism>
<dbReference type="RefSeq" id="WP_103922161.1">
    <property type="nucleotide sequence ID" value="NZ_FMSV02000555.1"/>
</dbReference>
<proteinExistence type="predicted"/>
<dbReference type="AlphaFoldDB" id="A0A1H6FH03"/>
<dbReference type="InterPro" id="IPR018247">
    <property type="entry name" value="EF_Hand_1_Ca_BS"/>
</dbReference>
<keyword evidence="2" id="KW-1185">Reference proteome</keyword>
<dbReference type="PANTHER" id="PTHR47197">
    <property type="entry name" value="PROTEIN NIRF"/>
    <property type="match status" value="1"/>
</dbReference>
<dbReference type="OrthoDB" id="145213at2"/>
<dbReference type="InterPro" id="IPR051200">
    <property type="entry name" value="Host-pathogen_enzymatic-act"/>
</dbReference>
<dbReference type="Gene3D" id="2.130.10.10">
    <property type="entry name" value="YVTN repeat-like/Quinoprotein amine dehydrogenase"/>
    <property type="match status" value="2"/>
</dbReference>
<dbReference type="PROSITE" id="PS00018">
    <property type="entry name" value="EF_HAND_1"/>
    <property type="match status" value="1"/>
</dbReference>
<dbReference type="InterPro" id="IPR015943">
    <property type="entry name" value="WD40/YVTN_repeat-like_dom_sf"/>
</dbReference>
<evidence type="ECO:0000313" key="1">
    <source>
        <dbReference type="EMBL" id="SEH08639.1"/>
    </source>
</evidence>
<sequence length="862" mass="93174">MFIRYFSLIFLLMISFPHVSFALECSRNLIDEGQYLLDTPGRMALRDDGKYAFVLDTSAGNINIISTAEKEILRSITISTDELTGIAINTTQQRLYISEYFSGNLHIINIQGEAADFYLESSLTLDASGLGAMVYDEKMQRLFVADSGDNILVLDENLSQVSKIPAIQGGQLIYELLISNDKLFASFETGGVLGVYDITQTAPSLITRVAVESGSTGLAAVPGTNKIYLAHTQSNKLSIINTDTQVVLKTFPDSKDILSNPIGLAYLNGHIWTANQSTDTLIPVDTEITDVLSTECSVGSRPRYLLPSHDNKLYVSHSQGVDEIIVSGQASFTTWIKGASSPFLSTLAEPEASLDILIEGGVGPFTITTMAGMKAEATSTDKRQWTLTAPILFDQHQFTVRDDGNGKMQTRFIQVGSTPVLTPSGPLSMLLGQQELLSVDGGFPPYFWTTQTGVLSTSSGKQTLYVPRVTGADTLTIIDAMGASVRLDIVVQNELAITPLLAVMLPGEERDFQGLGSSNYSWSALLGGELSSNEGERIKFKAPETTGEYQLFLTDPATGKKVSAIIYVISTELKLTPAQINLERNASQTLTITGGHGPYTWTTEYGSLSNTHTDMEGSTVVYTAPKLATNDTLTVRDSGGRKTTTEIEITGSLRLSPAVEFVSAGGNIEFQLSNAVGETSWQASSGVFQSKSSHQASYTAPHKVGRYSLIASDDAGNIAQAQVVVTSSEITVSPAQAMLAENRTELFLVQGGVAPYSWSTSMGSLSSFEGRTVFFTAPQCPMATTVDNQPEVNITVEDGTGKVTVAKIQVTCSNELISDYDENNNQTLERTELYHATGDYLQGNLSDEQMDKEITLFFLTLP</sequence>
<name>A0A1H6FH03_9GAMM</name>
<accession>A0A1H6FH03</accession>
<gene>
    <name evidence="1" type="ORF">MBHS_04531</name>
</gene>
<protein>
    <submittedName>
        <fullName evidence="1">Uncharacterized protein</fullName>
    </submittedName>
</protein>
<dbReference type="EMBL" id="FMSV02000555">
    <property type="protein sequence ID" value="SEH08639.1"/>
    <property type="molecule type" value="Genomic_DNA"/>
</dbReference>
<dbReference type="Proteomes" id="UP000236724">
    <property type="component" value="Unassembled WGS sequence"/>
</dbReference>